<dbReference type="InterPro" id="IPR055091">
    <property type="entry name" value="WelO5-like"/>
</dbReference>
<evidence type="ECO:0000313" key="2">
    <source>
        <dbReference type="Proteomes" id="UP000030853"/>
    </source>
</evidence>
<gene>
    <name evidence="1" type="ORF">QU24_13780</name>
</gene>
<accession>A0A0B1R4F8</accession>
<dbReference type="AlphaFoldDB" id="A0A0B1R4F8"/>
<name>A0A0B1R4F8_9GAMM</name>
<sequence>MAIFNQIRVINPKMFVESAWLDDIVTARVPLLVLRNFLTPDVREAVVDDLQQCREQVRVSHYPNGALTTLGPYLAKHTREPENYFTELRDIQPALPPSLHCLRDQVYNWVKHSLRLDSLQTASEPDLGHYAGSIVRFHANGVANPLHNDNIVRDAAGSGLAVTQILHQLSCVVCLQECNAGGELRIFNKKWQPVDERFKTQGELGYQSGVVEDSEVCEFSPRSGDIYLFNPAFYHEIDRVEGDTRITMGFFFGLTDKKMKHAIAWS</sequence>
<dbReference type="Gene3D" id="2.60.120.620">
    <property type="entry name" value="q2cbj1_9rhob like domain"/>
    <property type="match status" value="1"/>
</dbReference>
<comment type="caution">
    <text evidence="1">The sequence shown here is derived from an EMBL/GenBank/DDBJ whole genome shotgun (WGS) entry which is preliminary data.</text>
</comment>
<organism evidence="1 2">
    <name type="scientific">Pantoea rodasii</name>
    <dbReference type="NCBI Taxonomy" id="1076549"/>
    <lineage>
        <taxon>Bacteria</taxon>
        <taxon>Pseudomonadati</taxon>
        <taxon>Pseudomonadota</taxon>
        <taxon>Gammaproteobacteria</taxon>
        <taxon>Enterobacterales</taxon>
        <taxon>Erwiniaceae</taxon>
        <taxon>Pantoea</taxon>
    </lineage>
</organism>
<dbReference type="Proteomes" id="UP000030853">
    <property type="component" value="Unassembled WGS sequence"/>
</dbReference>
<reference evidence="1 2" key="1">
    <citation type="submission" date="2014-11" db="EMBL/GenBank/DDBJ databases">
        <title>Genome sequencing of Pantoea rodasii ND03.</title>
        <authorList>
            <person name="Muhamad Yunos N.Y."/>
            <person name="Chan K.-G."/>
        </authorList>
    </citation>
    <scope>NUCLEOTIDE SEQUENCE [LARGE SCALE GENOMIC DNA]</scope>
    <source>
        <strain evidence="1 2">ND03</strain>
    </source>
</reference>
<dbReference type="EMBL" id="JTJJ01000047">
    <property type="protein sequence ID" value="KHJ67509.1"/>
    <property type="molecule type" value="Genomic_DNA"/>
</dbReference>
<dbReference type="RefSeq" id="WP_039332088.1">
    <property type="nucleotide sequence ID" value="NZ_JTJJ01000047.1"/>
</dbReference>
<evidence type="ECO:0000313" key="1">
    <source>
        <dbReference type="EMBL" id="KHJ67509.1"/>
    </source>
</evidence>
<dbReference type="Pfam" id="PF22814">
    <property type="entry name" value="WelO5"/>
    <property type="match status" value="1"/>
</dbReference>
<proteinExistence type="predicted"/>
<protein>
    <submittedName>
        <fullName evidence="1">Uncharacterized protein</fullName>
    </submittedName>
</protein>